<comment type="caution">
    <text evidence="2">The sequence shown here is derived from an EMBL/GenBank/DDBJ whole genome shotgun (WGS) entry which is preliminary data.</text>
</comment>
<proteinExistence type="predicted"/>
<gene>
    <name evidence="2" type="ORF">LCGC14_0251380</name>
</gene>
<name>A0A0F9WPG3_9ZZZZ</name>
<protein>
    <submittedName>
        <fullName evidence="2">Uncharacterized protein</fullName>
    </submittedName>
</protein>
<feature type="region of interest" description="Disordered" evidence="1">
    <location>
        <begin position="24"/>
        <end position="43"/>
    </location>
</feature>
<accession>A0A0F9WPG3</accession>
<organism evidence="2">
    <name type="scientific">marine sediment metagenome</name>
    <dbReference type="NCBI Taxonomy" id="412755"/>
    <lineage>
        <taxon>unclassified sequences</taxon>
        <taxon>metagenomes</taxon>
        <taxon>ecological metagenomes</taxon>
    </lineage>
</organism>
<evidence type="ECO:0000313" key="2">
    <source>
        <dbReference type="EMBL" id="KKN88066.1"/>
    </source>
</evidence>
<reference evidence="2" key="1">
    <citation type="journal article" date="2015" name="Nature">
        <title>Complex archaea that bridge the gap between prokaryotes and eukaryotes.</title>
        <authorList>
            <person name="Spang A."/>
            <person name="Saw J.H."/>
            <person name="Jorgensen S.L."/>
            <person name="Zaremba-Niedzwiedzka K."/>
            <person name="Martijn J."/>
            <person name="Lind A.E."/>
            <person name="van Eijk R."/>
            <person name="Schleper C."/>
            <person name="Guy L."/>
            <person name="Ettema T.J."/>
        </authorList>
    </citation>
    <scope>NUCLEOTIDE SEQUENCE</scope>
</reference>
<dbReference type="AlphaFoldDB" id="A0A0F9WPG3"/>
<feature type="compositionally biased region" description="Polar residues" evidence="1">
    <location>
        <begin position="30"/>
        <end position="43"/>
    </location>
</feature>
<dbReference type="EMBL" id="LAZR01000131">
    <property type="protein sequence ID" value="KKN88066.1"/>
    <property type="molecule type" value="Genomic_DNA"/>
</dbReference>
<sequence length="43" mass="4862">MCKVVFTLYLRIWNGKLYVGPPLGEREPKTQTLLGTPTEQEPG</sequence>
<evidence type="ECO:0000256" key="1">
    <source>
        <dbReference type="SAM" id="MobiDB-lite"/>
    </source>
</evidence>